<dbReference type="SUPFAM" id="SSF103481">
    <property type="entry name" value="Multidrug resistance efflux transporter EmrE"/>
    <property type="match status" value="2"/>
</dbReference>
<name>A0A399F948_9DEIN</name>
<dbReference type="GO" id="GO:0016020">
    <property type="term" value="C:membrane"/>
    <property type="evidence" value="ECO:0007669"/>
    <property type="project" value="InterPro"/>
</dbReference>
<feature type="transmembrane region" description="Helical" evidence="1">
    <location>
        <begin position="146"/>
        <end position="164"/>
    </location>
</feature>
<keyword evidence="1" id="KW-0472">Membrane</keyword>
<dbReference type="OrthoDB" id="6707571at2"/>
<feature type="transmembrane region" description="Helical" evidence="1">
    <location>
        <begin position="35"/>
        <end position="52"/>
    </location>
</feature>
<dbReference type="Pfam" id="PF00892">
    <property type="entry name" value="EamA"/>
    <property type="match status" value="2"/>
</dbReference>
<evidence type="ECO:0000313" key="4">
    <source>
        <dbReference type="Proteomes" id="UP000266178"/>
    </source>
</evidence>
<evidence type="ECO:0000259" key="2">
    <source>
        <dbReference type="Pfam" id="PF00892"/>
    </source>
</evidence>
<reference evidence="3 4" key="1">
    <citation type="submission" date="2018-08" db="EMBL/GenBank/DDBJ databases">
        <title>Meiothermus granaticius genome AF-68 sequencing project.</title>
        <authorList>
            <person name="Da Costa M.S."/>
            <person name="Albuquerque L."/>
            <person name="Raposo P."/>
            <person name="Froufe H.J.C."/>
            <person name="Barroso C.S."/>
            <person name="Egas C."/>
        </authorList>
    </citation>
    <scope>NUCLEOTIDE SEQUENCE [LARGE SCALE GENOMIC DNA]</scope>
    <source>
        <strain evidence="3 4">AF-68</strain>
    </source>
</reference>
<dbReference type="Gene3D" id="1.10.3730.20">
    <property type="match status" value="1"/>
</dbReference>
<dbReference type="RefSeq" id="WP_119356333.1">
    <property type="nucleotide sequence ID" value="NZ_BJXM01000005.1"/>
</dbReference>
<comment type="caution">
    <text evidence="3">The sequence shown here is derived from an EMBL/GenBank/DDBJ whole genome shotgun (WGS) entry which is preliminary data.</text>
</comment>
<keyword evidence="4" id="KW-1185">Reference proteome</keyword>
<organism evidence="3 4">
    <name type="scientific">Meiothermus granaticius NBRC 107808</name>
    <dbReference type="NCBI Taxonomy" id="1227551"/>
    <lineage>
        <taxon>Bacteria</taxon>
        <taxon>Thermotogati</taxon>
        <taxon>Deinococcota</taxon>
        <taxon>Deinococci</taxon>
        <taxon>Thermales</taxon>
        <taxon>Thermaceae</taxon>
        <taxon>Meiothermus</taxon>
    </lineage>
</organism>
<feature type="domain" description="EamA" evidence="2">
    <location>
        <begin position="146"/>
        <end position="274"/>
    </location>
</feature>
<keyword evidence="1" id="KW-1133">Transmembrane helix</keyword>
<feature type="domain" description="EamA" evidence="2">
    <location>
        <begin position="1"/>
        <end position="134"/>
    </location>
</feature>
<gene>
    <name evidence="3" type="primary">yicL</name>
    <name evidence="3" type="ORF">Mgrana_00814</name>
</gene>
<feature type="transmembrane region" description="Helical" evidence="1">
    <location>
        <begin position="89"/>
        <end position="111"/>
    </location>
</feature>
<feature type="transmembrane region" description="Helical" evidence="1">
    <location>
        <begin position="176"/>
        <end position="195"/>
    </location>
</feature>
<feature type="transmembrane region" description="Helical" evidence="1">
    <location>
        <begin position="120"/>
        <end position="140"/>
    </location>
</feature>
<protein>
    <submittedName>
        <fullName evidence="3">Putative inner membrane transporter YicL</fullName>
    </submittedName>
</protein>
<dbReference type="PANTHER" id="PTHR22911:SF79">
    <property type="entry name" value="MOBA-LIKE NTP TRANSFERASE DOMAIN-CONTAINING PROTEIN"/>
    <property type="match status" value="1"/>
</dbReference>
<dbReference type="Proteomes" id="UP000266178">
    <property type="component" value="Unassembled WGS sequence"/>
</dbReference>
<evidence type="ECO:0000256" key="1">
    <source>
        <dbReference type="SAM" id="Phobius"/>
    </source>
</evidence>
<accession>A0A399F948</accession>
<feature type="transmembrane region" description="Helical" evidence="1">
    <location>
        <begin position="232"/>
        <end position="251"/>
    </location>
</feature>
<dbReference type="PANTHER" id="PTHR22911">
    <property type="entry name" value="ACYL-MALONYL CONDENSING ENZYME-RELATED"/>
    <property type="match status" value="1"/>
</dbReference>
<feature type="transmembrane region" description="Helical" evidence="1">
    <location>
        <begin position="64"/>
        <end position="83"/>
    </location>
</feature>
<keyword evidence="1" id="KW-0812">Transmembrane</keyword>
<feature type="transmembrane region" description="Helical" evidence="1">
    <location>
        <begin position="201"/>
        <end position="220"/>
    </location>
</feature>
<dbReference type="InterPro" id="IPR037185">
    <property type="entry name" value="EmrE-like"/>
</dbReference>
<feature type="transmembrane region" description="Helical" evidence="1">
    <location>
        <begin position="257"/>
        <end position="275"/>
    </location>
</feature>
<sequence>MGYLYVLVAATLWGLLGSVSKLVFAQGVSPLEAAFWRAVMGTAIFGVHALVARQTRVDRKDLPALVGFGLVGIALFYGSYQSAIAAGGAALAAVLLYTAPAMVAVMSWLLLKESMDFTKLLALLLTLTGVAAISLQGGAVQVTGAAVFWGLVAAFTYATYYIFGKLYLGRYAAPTLLLYALPVGALALAPLVHFAPKNPTAWAAMIFLALASTYAANLFYYAGLKRLEATRASVVATLEPVVAALVAWVWWGERFSPLGYLGALLVLSGVLLMVFKPSSATQALEAPQ</sequence>
<proteinExistence type="predicted"/>
<dbReference type="EMBL" id="QWLB01000008">
    <property type="protein sequence ID" value="RIH93187.1"/>
    <property type="molecule type" value="Genomic_DNA"/>
</dbReference>
<evidence type="ECO:0000313" key="3">
    <source>
        <dbReference type="EMBL" id="RIH93187.1"/>
    </source>
</evidence>
<dbReference type="InterPro" id="IPR000620">
    <property type="entry name" value="EamA_dom"/>
</dbReference>
<dbReference type="AlphaFoldDB" id="A0A399F948"/>